<organism evidence="10 11">
    <name type="scientific">Trichoderma harzianum</name>
    <name type="common">Hypocrea lixii</name>
    <dbReference type="NCBI Taxonomy" id="5544"/>
    <lineage>
        <taxon>Eukaryota</taxon>
        <taxon>Fungi</taxon>
        <taxon>Dikarya</taxon>
        <taxon>Ascomycota</taxon>
        <taxon>Pezizomycotina</taxon>
        <taxon>Sordariomycetes</taxon>
        <taxon>Hypocreomycetidae</taxon>
        <taxon>Hypocreales</taxon>
        <taxon>Hypocreaceae</taxon>
        <taxon>Trichoderma</taxon>
    </lineage>
</organism>
<dbReference type="EC" id="3.4.14.5" evidence="3"/>
<name>A0A0F9XPN1_TRIHA</name>
<dbReference type="OrthoDB" id="413400at2759"/>
<feature type="domain" description="Peptidase S9 prolyl oligopeptidase catalytic" evidence="8">
    <location>
        <begin position="572"/>
        <end position="762"/>
    </location>
</feature>
<feature type="domain" description="Dipeptidylpeptidase IV N-terminal" evidence="9">
    <location>
        <begin position="228"/>
        <end position="482"/>
    </location>
</feature>
<evidence type="ECO:0000256" key="3">
    <source>
        <dbReference type="ARBA" id="ARBA00012062"/>
    </source>
</evidence>
<evidence type="ECO:0000259" key="8">
    <source>
        <dbReference type="Pfam" id="PF00326"/>
    </source>
</evidence>
<dbReference type="EMBL" id="JOKZ01000162">
    <property type="protein sequence ID" value="KKP02168.1"/>
    <property type="molecule type" value="Genomic_DNA"/>
</dbReference>
<keyword evidence="5" id="KW-0378">Hydrolase</keyword>
<dbReference type="Pfam" id="PF00930">
    <property type="entry name" value="DPPIV_N"/>
    <property type="match status" value="1"/>
</dbReference>
<dbReference type="OMA" id="IWWNELW"/>
<dbReference type="PANTHER" id="PTHR11731:SF118">
    <property type="entry name" value="BLR1971 PROTEIN"/>
    <property type="match status" value="1"/>
</dbReference>
<evidence type="ECO:0000256" key="5">
    <source>
        <dbReference type="ARBA" id="ARBA00022438"/>
    </source>
</evidence>
<evidence type="ECO:0000259" key="9">
    <source>
        <dbReference type="Pfam" id="PF00930"/>
    </source>
</evidence>
<dbReference type="Gene3D" id="2.140.10.30">
    <property type="entry name" value="Dipeptidylpeptidase IV, N-terminal domain"/>
    <property type="match status" value="1"/>
</dbReference>
<gene>
    <name evidence="10" type="ORF">THAR02_05715</name>
</gene>
<comment type="catalytic activity">
    <reaction evidence="1">
        <text>Release of an N-terminal dipeptide, Xaa-Yaa-|-Zaa-, from a polypeptide, preferentially when Yaa is Pro, provided Zaa is neither Pro nor hydroxyproline.</text>
        <dbReference type="EC" id="3.4.14.5"/>
    </reaction>
</comment>
<keyword evidence="5" id="KW-0645">Protease</keyword>
<dbReference type="GO" id="GO:0008236">
    <property type="term" value="F:serine-type peptidase activity"/>
    <property type="evidence" value="ECO:0007669"/>
    <property type="project" value="UniProtKB-KW"/>
</dbReference>
<evidence type="ECO:0000256" key="4">
    <source>
        <dbReference type="ARBA" id="ARBA00014118"/>
    </source>
</evidence>
<sequence length="769" mass="87668">MENYVIESSKVIPHWLPGGDIFWYQLKLPGSAHDFVLINALKATRQGGFAEDTLAQEVERLMGRWIDLKSLTEADMEWNSPLDNANLKGRFLNTEVASPYAASEVSIRFLNRCSSPVTIEWIDHSCEPVWRGVIEVGKIGHFTTWNGHIWRIHVKEDSNSKGLYAAPKEEDKDAIYIDDNLLRGEDGARKSKNDNGFPLISIRNGTVWSTYDNGDEQILANNNGETDLYDEERIYISPDRQFAVIWQYTPEHDHKMHLVESSPSEQLQPKMKSIQYLKAGHQVRVDRPRLFDLSQRKEIPTDDALFRNPYTLTNVGWNKSGEEYIFIFNERGHQHLRVIGISVHGHVRVLVDESTKTFIDYSTKLYRHLISDTEEMIWASERDGWNHLYLYDLSQGVLKNQVTTGNWLVNAVSRVDEKARQIWFSGCGMVEGQDPYYAQLARINFDGSGLTMLTDGNGTHSWKWSPDYRYLIDTWSRVNCPPEVVLRDGNTGAKILTLQESQLARLADSQWNAPEIFSTPGRDGVTMIHGIIIRPANFDANNKYPILEEIYAGPQGYYTPKAFGNYSWYRGWADRGYVVVKLDGMGTNWRSKAFHDVCYKNIHDAGFPDRIKWIREAAATRPWMDLERVGIMGTSAGGQSAGAALIHHGDFYKAAAADSGCHDNRMDKIWWNEQWMGWPVDKSYEDASNVLNAEKLQGNLMLIVGDLDDNVDPSSTFQFANALNKAGKIYEMVLIPGGKHGCGHGQYGQMRQADFFQRHLQKKQQFSCI</sequence>
<comment type="caution">
    <text evidence="10">The sequence shown here is derived from an EMBL/GenBank/DDBJ whole genome shotgun (WGS) entry which is preliminary data.</text>
</comment>
<dbReference type="InterPro" id="IPR002469">
    <property type="entry name" value="Peptidase_S9B_N"/>
</dbReference>
<evidence type="ECO:0000313" key="10">
    <source>
        <dbReference type="EMBL" id="KKP02168.1"/>
    </source>
</evidence>
<dbReference type="Pfam" id="PF00326">
    <property type="entry name" value="Peptidase_S9"/>
    <property type="match status" value="1"/>
</dbReference>
<dbReference type="GO" id="GO:0008239">
    <property type="term" value="F:dipeptidyl-peptidase activity"/>
    <property type="evidence" value="ECO:0007669"/>
    <property type="project" value="UniProtKB-EC"/>
</dbReference>
<dbReference type="SUPFAM" id="SSF53474">
    <property type="entry name" value="alpha/beta-Hydrolases"/>
    <property type="match status" value="1"/>
</dbReference>
<dbReference type="InterPro" id="IPR037140">
    <property type="entry name" value="VHL_beta_dom_sf"/>
</dbReference>
<evidence type="ECO:0000256" key="1">
    <source>
        <dbReference type="ARBA" id="ARBA00001257"/>
    </source>
</evidence>
<dbReference type="InterPro" id="IPR001375">
    <property type="entry name" value="Peptidase_S9_cat"/>
</dbReference>
<dbReference type="Gene3D" id="3.40.50.1820">
    <property type="entry name" value="alpha/beta hydrolase"/>
    <property type="match status" value="1"/>
</dbReference>
<accession>A0A0F9XPN1</accession>
<dbReference type="GO" id="GO:0006508">
    <property type="term" value="P:proteolysis"/>
    <property type="evidence" value="ECO:0007669"/>
    <property type="project" value="InterPro"/>
</dbReference>
<proteinExistence type="inferred from homology"/>
<dbReference type="AlphaFoldDB" id="A0A0F9XPN1"/>
<keyword evidence="7" id="KW-0325">Glycoprotein</keyword>
<dbReference type="PANTHER" id="PTHR11731">
    <property type="entry name" value="PROTEASE FAMILY S9B,C DIPEPTIDYL-PEPTIDASE IV-RELATED"/>
    <property type="match status" value="1"/>
</dbReference>
<comment type="similarity">
    <text evidence="2">Belongs to the peptidase S9B family.</text>
</comment>
<dbReference type="Proteomes" id="UP000034112">
    <property type="component" value="Unassembled WGS sequence"/>
</dbReference>
<dbReference type="GO" id="GO:0004177">
    <property type="term" value="F:aminopeptidase activity"/>
    <property type="evidence" value="ECO:0007669"/>
    <property type="project" value="UniProtKB-KW"/>
</dbReference>
<keyword evidence="5" id="KW-0031">Aminopeptidase</keyword>
<evidence type="ECO:0000256" key="2">
    <source>
        <dbReference type="ARBA" id="ARBA00006150"/>
    </source>
</evidence>
<dbReference type="SUPFAM" id="SSF82171">
    <property type="entry name" value="DPP6 N-terminal domain-like"/>
    <property type="match status" value="1"/>
</dbReference>
<evidence type="ECO:0000313" key="11">
    <source>
        <dbReference type="Proteomes" id="UP000034112"/>
    </source>
</evidence>
<keyword evidence="6" id="KW-0720">Serine protease</keyword>
<evidence type="ECO:0000256" key="6">
    <source>
        <dbReference type="ARBA" id="ARBA00022825"/>
    </source>
</evidence>
<dbReference type="InterPro" id="IPR029058">
    <property type="entry name" value="AB_hydrolase_fold"/>
</dbReference>
<dbReference type="InterPro" id="IPR050278">
    <property type="entry name" value="Serine_Prot_S9B/DPPIV"/>
</dbReference>
<dbReference type="Gene3D" id="2.60.40.780">
    <property type="entry name" value="von Hippel-Lindau disease tumour suppressor, beta domain"/>
    <property type="match status" value="1"/>
</dbReference>
<dbReference type="InterPro" id="IPR036208">
    <property type="entry name" value="VHL_sf"/>
</dbReference>
<dbReference type="SUPFAM" id="SSF49468">
    <property type="entry name" value="VHL"/>
    <property type="match status" value="1"/>
</dbReference>
<protein>
    <recommendedName>
        <fullName evidence="4">Probable dipeptidyl-aminopeptidase B</fullName>
        <ecNumber evidence="3">3.4.14.5</ecNumber>
    </recommendedName>
</protein>
<evidence type="ECO:0000256" key="7">
    <source>
        <dbReference type="ARBA" id="ARBA00023180"/>
    </source>
</evidence>
<reference evidence="11" key="1">
    <citation type="journal article" date="2015" name="Genome Announc.">
        <title>Draft whole-genome sequence of the biocontrol agent Trichoderma harzianum T6776.</title>
        <authorList>
            <person name="Baroncelli R."/>
            <person name="Piaggeschi G."/>
            <person name="Fiorini L."/>
            <person name="Bertolini E."/>
            <person name="Zapparata A."/>
            <person name="Pe M.E."/>
            <person name="Sarrocco S."/>
            <person name="Vannacci G."/>
        </authorList>
    </citation>
    <scope>NUCLEOTIDE SEQUENCE [LARGE SCALE GENOMIC DNA]</scope>
    <source>
        <strain evidence="11">T6776</strain>
    </source>
</reference>